<keyword evidence="7" id="KW-0802">TPR repeat</keyword>
<sequence length="617" mass="69168">MICSRLSLFIILLITTLLSSAQDKRVFDSLELIYKTHRSTDSDFEILNQLAFHANNPDTSLFYARKCLESSSENYQKSYSYSHIGNALRLKGDYLAAVDAYLTALDYAETIVTKSTCLLSLADTYSITGNHPNAVKYYQQAISGLESNPEQLANALINLGDEYFNVGVLDSALHYFKQAGQLYEQIGHATGIAYNLGNIGLVYAEQGKSDAAEANIQQAVSMLEEMEDYYGISVYLTYMSDIYRDKGDFSSAQKYCERSLRLAENYGLKEQIRDASLKLSELLEQGGDIARAYTLHKQYVAYRDSINNEETIQKIADLRTEYEVGQKQAELDLLTAQQRIERLFMIGIAILAVILLMLGAIIFKFYRQKSKINLELERLNETKDKFFSIISHDLRGPVMSFMGISRMIKFLVKNKATDQLLEVADDIDNSVQRLSGLLDNLLNWAMQQQGHFSNVPEKISLRELCEDLVKTLDTMAQAKKITLEADISTDIHLWADRNSTMTILRNLVSNALKFTPEGGSVRLSATCEREYAVITITDTGVGISQDKLQNLFRLQAKKSTYGTSGEKGLGLGLQLVHEFVEMNGGLIGVHSKEGEGTTFTVKIPVYEHVQDTTSVPS</sequence>
<name>A0A3D9KXR0_MARFU</name>
<dbReference type="PROSITE" id="PS50109">
    <property type="entry name" value="HIS_KIN"/>
    <property type="match status" value="1"/>
</dbReference>
<dbReference type="SMART" id="SM00387">
    <property type="entry name" value="HATPase_c"/>
    <property type="match status" value="1"/>
</dbReference>
<dbReference type="SUPFAM" id="SSF55874">
    <property type="entry name" value="ATPase domain of HSP90 chaperone/DNA topoisomerase II/histidine kinase"/>
    <property type="match status" value="1"/>
</dbReference>
<keyword evidence="8" id="KW-0472">Membrane</keyword>
<dbReference type="CDD" id="cd00082">
    <property type="entry name" value="HisKA"/>
    <property type="match status" value="1"/>
</dbReference>
<dbReference type="SUPFAM" id="SSF48452">
    <property type="entry name" value="TPR-like"/>
    <property type="match status" value="1"/>
</dbReference>
<dbReference type="AlphaFoldDB" id="A0A3D9KXR0"/>
<feature type="transmembrane region" description="Helical" evidence="8">
    <location>
        <begin position="343"/>
        <end position="366"/>
    </location>
</feature>
<dbReference type="Gene3D" id="3.30.565.10">
    <property type="entry name" value="Histidine kinase-like ATPase, C-terminal domain"/>
    <property type="match status" value="1"/>
</dbReference>
<keyword evidence="8" id="KW-1133">Transmembrane helix</keyword>
<dbReference type="InterPro" id="IPR011990">
    <property type="entry name" value="TPR-like_helical_dom_sf"/>
</dbReference>
<evidence type="ECO:0000313" key="10">
    <source>
        <dbReference type="EMBL" id="RED91897.1"/>
    </source>
</evidence>
<dbReference type="PRINTS" id="PR00344">
    <property type="entry name" value="BCTRLSENSOR"/>
</dbReference>
<dbReference type="GO" id="GO:0000155">
    <property type="term" value="F:phosphorelay sensor kinase activity"/>
    <property type="evidence" value="ECO:0007669"/>
    <property type="project" value="InterPro"/>
</dbReference>
<dbReference type="InterPro" id="IPR019734">
    <property type="entry name" value="TPR_rpt"/>
</dbReference>
<accession>A0A3D9KXR0</accession>
<evidence type="ECO:0000256" key="2">
    <source>
        <dbReference type="ARBA" id="ARBA00012438"/>
    </source>
</evidence>
<keyword evidence="11" id="KW-1185">Reference proteome</keyword>
<dbReference type="InterPro" id="IPR036890">
    <property type="entry name" value="HATPase_C_sf"/>
</dbReference>
<organism evidence="10 11">
    <name type="scientific">Marinoscillum furvescens DSM 4134</name>
    <dbReference type="NCBI Taxonomy" id="1122208"/>
    <lineage>
        <taxon>Bacteria</taxon>
        <taxon>Pseudomonadati</taxon>
        <taxon>Bacteroidota</taxon>
        <taxon>Cytophagia</taxon>
        <taxon>Cytophagales</taxon>
        <taxon>Reichenbachiellaceae</taxon>
        <taxon>Marinoscillum</taxon>
    </lineage>
</organism>
<evidence type="ECO:0000256" key="4">
    <source>
        <dbReference type="ARBA" id="ARBA00022679"/>
    </source>
</evidence>
<keyword evidence="6" id="KW-0902">Two-component regulatory system</keyword>
<evidence type="ECO:0000259" key="9">
    <source>
        <dbReference type="PROSITE" id="PS50109"/>
    </source>
</evidence>
<evidence type="ECO:0000256" key="7">
    <source>
        <dbReference type="PROSITE-ProRule" id="PRU00339"/>
    </source>
</evidence>
<dbReference type="PANTHER" id="PTHR43711:SF1">
    <property type="entry name" value="HISTIDINE KINASE 1"/>
    <property type="match status" value="1"/>
</dbReference>
<keyword evidence="4" id="KW-0808">Transferase</keyword>
<dbReference type="InterPro" id="IPR004358">
    <property type="entry name" value="Sig_transdc_His_kin-like_C"/>
</dbReference>
<dbReference type="SUPFAM" id="SSF47384">
    <property type="entry name" value="Homodimeric domain of signal transducing histidine kinase"/>
    <property type="match status" value="1"/>
</dbReference>
<keyword evidence="8" id="KW-0812">Transmembrane</keyword>
<dbReference type="Pfam" id="PF00512">
    <property type="entry name" value="HisKA"/>
    <property type="match status" value="1"/>
</dbReference>
<keyword evidence="3" id="KW-0597">Phosphoprotein</keyword>
<dbReference type="EC" id="2.7.13.3" evidence="2"/>
<dbReference type="FunFam" id="3.30.565.10:FF:000006">
    <property type="entry name" value="Sensor histidine kinase WalK"/>
    <property type="match status" value="1"/>
</dbReference>
<proteinExistence type="predicted"/>
<dbReference type="SMART" id="SM00388">
    <property type="entry name" value="HisKA"/>
    <property type="match status" value="1"/>
</dbReference>
<evidence type="ECO:0000256" key="6">
    <source>
        <dbReference type="ARBA" id="ARBA00023012"/>
    </source>
</evidence>
<evidence type="ECO:0000256" key="5">
    <source>
        <dbReference type="ARBA" id="ARBA00022777"/>
    </source>
</evidence>
<dbReference type="InterPro" id="IPR003661">
    <property type="entry name" value="HisK_dim/P_dom"/>
</dbReference>
<reference evidence="10 11" key="1">
    <citation type="submission" date="2018-07" db="EMBL/GenBank/DDBJ databases">
        <title>Genomic Encyclopedia of Type Strains, Phase IV (KMG-IV): sequencing the most valuable type-strain genomes for metagenomic binning, comparative biology and taxonomic classification.</title>
        <authorList>
            <person name="Goeker M."/>
        </authorList>
    </citation>
    <scope>NUCLEOTIDE SEQUENCE [LARGE SCALE GENOMIC DNA]</scope>
    <source>
        <strain evidence="10 11">DSM 4134</strain>
    </source>
</reference>
<dbReference type="InterPro" id="IPR003594">
    <property type="entry name" value="HATPase_dom"/>
</dbReference>
<comment type="catalytic activity">
    <reaction evidence="1">
        <text>ATP + protein L-histidine = ADP + protein N-phospho-L-histidine.</text>
        <dbReference type="EC" id="2.7.13.3"/>
    </reaction>
</comment>
<evidence type="ECO:0000313" key="11">
    <source>
        <dbReference type="Proteomes" id="UP000256779"/>
    </source>
</evidence>
<dbReference type="PROSITE" id="PS50005">
    <property type="entry name" value="TPR"/>
    <property type="match status" value="1"/>
</dbReference>
<dbReference type="Gene3D" id="1.25.40.10">
    <property type="entry name" value="Tetratricopeptide repeat domain"/>
    <property type="match status" value="2"/>
</dbReference>
<dbReference type="InterPro" id="IPR036097">
    <property type="entry name" value="HisK_dim/P_sf"/>
</dbReference>
<evidence type="ECO:0000256" key="1">
    <source>
        <dbReference type="ARBA" id="ARBA00000085"/>
    </source>
</evidence>
<dbReference type="SMART" id="SM00028">
    <property type="entry name" value="TPR"/>
    <property type="match status" value="5"/>
</dbReference>
<dbReference type="Pfam" id="PF17874">
    <property type="entry name" value="TPR_MalT"/>
    <property type="match status" value="1"/>
</dbReference>
<feature type="repeat" description="TPR" evidence="7">
    <location>
        <begin position="153"/>
        <end position="186"/>
    </location>
</feature>
<evidence type="ECO:0000256" key="3">
    <source>
        <dbReference type="ARBA" id="ARBA00022553"/>
    </source>
</evidence>
<dbReference type="PANTHER" id="PTHR43711">
    <property type="entry name" value="TWO-COMPONENT HISTIDINE KINASE"/>
    <property type="match status" value="1"/>
</dbReference>
<dbReference type="InterPro" id="IPR005467">
    <property type="entry name" value="His_kinase_dom"/>
</dbReference>
<dbReference type="Pfam" id="PF02518">
    <property type="entry name" value="HATPase_c"/>
    <property type="match status" value="1"/>
</dbReference>
<gene>
    <name evidence="10" type="ORF">C7460_13512</name>
</gene>
<dbReference type="Gene3D" id="1.10.287.130">
    <property type="match status" value="1"/>
</dbReference>
<protein>
    <recommendedName>
        <fullName evidence="2">histidine kinase</fullName>
        <ecNumber evidence="2">2.7.13.3</ecNumber>
    </recommendedName>
</protein>
<dbReference type="InterPro" id="IPR050736">
    <property type="entry name" value="Sensor_HK_Regulatory"/>
</dbReference>
<dbReference type="EMBL" id="QREG01000035">
    <property type="protein sequence ID" value="RED91897.1"/>
    <property type="molecule type" value="Genomic_DNA"/>
</dbReference>
<comment type="caution">
    <text evidence="10">The sequence shown here is derived from an EMBL/GenBank/DDBJ whole genome shotgun (WGS) entry which is preliminary data.</text>
</comment>
<evidence type="ECO:0000256" key="8">
    <source>
        <dbReference type="SAM" id="Phobius"/>
    </source>
</evidence>
<feature type="domain" description="Histidine kinase" evidence="9">
    <location>
        <begin position="389"/>
        <end position="607"/>
    </location>
</feature>
<keyword evidence="5 10" id="KW-0418">Kinase</keyword>
<dbReference type="OrthoDB" id="9806995at2"/>
<dbReference type="InterPro" id="IPR041617">
    <property type="entry name" value="TPR_MalT"/>
</dbReference>
<dbReference type="Proteomes" id="UP000256779">
    <property type="component" value="Unassembled WGS sequence"/>
</dbReference>